<dbReference type="GO" id="GO:0046982">
    <property type="term" value="F:protein heterodimerization activity"/>
    <property type="evidence" value="ECO:0007669"/>
    <property type="project" value="InterPro"/>
</dbReference>
<dbReference type="Pfam" id="PF10384">
    <property type="entry name" value="Scm3"/>
    <property type="match status" value="1"/>
</dbReference>
<dbReference type="InterPro" id="IPR017956">
    <property type="entry name" value="AT_hook_DNA-bd_motif"/>
</dbReference>
<dbReference type="SMART" id="SM00384">
    <property type="entry name" value="AT_hook"/>
    <property type="match status" value="2"/>
</dbReference>
<evidence type="ECO:0000313" key="2">
    <source>
        <dbReference type="EMBL" id="QUC18464.1"/>
    </source>
</evidence>
<evidence type="ECO:0000313" key="3">
    <source>
        <dbReference type="Proteomes" id="UP000027002"/>
    </source>
</evidence>
<dbReference type="OrthoDB" id="2420608at2759"/>
<organism evidence="2 3">
    <name type="scientific">Ustilaginoidea virens</name>
    <name type="common">Rice false smut fungus</name>
    <name type="synonym">Villosiclava virens</name>
    <dbReference type="NCBI Taxonomy" id="1159556"/>
    <lineage>
        <taxon>Eukaryota</taxon>
        <taxon>Fungi</taxon>
        <taxon>Dikarya</taxon>
        <taxon>Ascomycota</taxon>
        <taxon>Pezizomycotina</taxon>
        <taxon>Sordariomycetes</taxon>
        <taxon>Hypocreomycetidae</taxon>
        <taxon>Hypocreales</taxon>
        <taxon>Clavicipitaceae</taxon>
        <taxon>Ustilaginoidea</taxon>
    </lineage>
</organism>
<feature type="compositionally biased region" description="Basic residues" evidence="1">
    <location>
        <begin position="727"/>
        <end position="748"/>
    </location>
</feature>
<feature type="compositionally biased region" description="Basic residues" evidence="1">
    <location>
        <begin position="333"/>
        <end position="349"/>
    </location>
</feature>
<dbReference type="InterPro" id="IPR009072">
    <property type="entry name" value="Histone-fold"/>
</dbReference>
<evidence type="ECO:0000256" key="1">
    <source>
        <dbReference type="SAM" id="MobiDB-lite"/>
    </source>
</evidence>
<feature type="compositionally biased region" description="Basic and acidic residues" evidence="1">
    <location>
        <begin position="1386"/>
        <end position="1397"/>
    </location>
</feature>
<feature type="compositionally biased region" description="Low complexity" evidence="1">
    <location>
        <begin position="600"/>
        <end position="613"/>
    </location>
</feature>
<dbReference type="RefSeq" id="XP_042996137.1">
    <property type="nucleotide sequence ID" value="XM_043140203.1"/>
</dbReference>
<dbReference type="GO" id="GO:0003677">
    <property type="term" value="F:DNA binding"/>
    <property type="evidence" value="ECO:0007669"/>
    <property type="project" value="InterPro"/>
</dbReference>
<feature type="compositionally biased region" description="Basic residues" evidence="1">
    <location>
        <begin position="585"/>
        <end position="594"/>
    </location>
</feature>
<dbReference type="PANTHER" id="PTHR15992:SF5">
    <property type="entry name" value="HOLLIDAY JUNCTION RECOGNITION PROTEIN"/>
    <property type="match status" value="1"/>
</dbReference>
<feature type="compositionally biased region" description="Polar residues" evidence="1">
    <location>
        <begin position="1079"/>
        <end position="1088"/>
    </location>
</feature>
<evidence type="ECO:0008006" key="4">
    <source>
        <dbReference type="Google" id="ProtNLM"/>
    </source>
</evidence>
<feature type="region of interest" description="Disordered" evidence="1">
    <location>
        <begin position="1211"/>
        <end position="1421"/>
    </location>
</feature>
<feature type="region of interest" description="Disordered" evidence="1">
    <location>
        <begin position="123"/>
        <end position="166"/>
    </location>
</feature>
<feature type="compositionally biased region" description="Basic and acidic residues" evidence="1">
    <location>
        <begin position="46"/>
        <end position="58"/>
    </location>
</feature>
<feature type="compositionally biased region" description="Low complexity" evidence="1">
    <location>
        <begin position="822"/>
        <end position="835"/>
    </location>
</feature>
<dbReference type="Gene3D" id="1.10.20.10">
    <property type="entry name" value="Histone, subunit A"/>
    <property type="match status" value="1"/>
</dbReference>
<reference evidence="2" key="1">
    <citation type="submission" date="2020-03" db="EMBL/GenBank/DDBJ databases">
        <title>A mixture of massive structural variations and highly conserved coding sequences in Ustilaginoidea virens genome.</title>
        <authorList>
            <person name="Zhang K."/>
            <person name="Zhao Z."/>
            <person name="Zhang Z."/>
            <person name="Li Y."/>
            <person name="Hsiang T."/>
            <person name="Sun W."/>
        </authorList>
    </citation>
    <scope>NUCLEOTIDE SEQUENCE</scope>
    <source>
        <strain evidence="2">UV-8b</strain>
    </source>
</reference>
<dbReference type="EMBL" id="CP072754">
    <property type="protein sequence ID" value="QUC18464.1"/>
    <property type="molecule type" value="Genomic_DNA"/>
</dbReference>
<feature type="compositionally biased region" description="Acidic residues" evidence="1">
    <location>
        <begin position="123"/>
        <end position="134"/>
    </location>
</feature>
<feature type="compositionally biased region" description="Acidic residues" evidence="1">
    <location>
        <begin position="893"/>
        <end position="911"/>
    </location>
</feature>
<accession>A0A8E5HNZ3</accession>
<feature type="region of interest" description="Disordered" evidence="1">
    <location>
        <begin position="283"/>
        <end position="306"/>
    </location>
</feature>
<feature type="compositionally biased region" description="Pro residues" evidence="1">
    <location>
        <begin position="1226"/>
        <end position="1237"/>
    </location>
</feature>
<feature type="region of interest" description="Disordered" evidence="1">
    <location>
        <begin position="456"/>
        <end position="642"/>
    </location>
</feature>
<feature type="compositionally biased region" description="Polar residues" evidence="1">
    <location>
        <begin position="992"/>
        <end position="1007"/>
    </location>
</feature>
<feature type="compositionally biased region" description="Polar residues" evidence="1">
    <location>
        <begin position="150"/>
        <end position="166"/>
    </location>
</feature>
<proteinExistence type="predicted"/>
<feature type="compositionally biased region" description="Basic residues" evidence="1">
    <location>
        <begin position="1"/>
        <end position="10"/>
    </location>
</feature>
<feature type="region of interest" description="Disordered" evidence="1">
    <location>
        <begin position="318"/>
        <end position="436"/>
    </location>
</feature>
<dbReference type="GO" id="GO:0005634">
    <property type="term" value="C:nucleus"/>
    <property type="evidence" value="ECO:0007669"/>
    <property type="project" value="InterPro"/>
</dbReference>
<dbReference type="PANTHER" id="PTHR15992">
    <property type="entry name" value="HOLLIDAY JUNCTION RECOGNITION PROTEIN"/>
    <property type="match status" value="1"/>
</dbReference>
<feature type="region of interest" description="Disordered" evidence="1">
    <location>
        <begin position="712"/>
        <end position="752"/>
    </location>
</feature>
<feature type="compositionally biased region" description="Polar residues" evidence="1">
    <location>
        <begin position="407"/>
        <end position="419"/>
    </location>
</feature>
<keyword evidence="3" id="KW-1185">Reference proteome</keyword>
<name>A0A8E5HNZ3_USTVR</name>
<feature type="compositionally biased region" description="Acidic residues" evidence="1">
    <location>
        <begin position="17"/>
        <end position="45"/>
    </location>
</feature>
<gene>
    <name evidence="2" type="ORF">UV8b_02705</name>
</gene>
<feature type="region of interest" description="Disordered" evidence="1">
    <location>
        <begin position="811"/>
        <end position="1184"/>
    </location>
</feature>
<feature type="compositionally biased region" description="Polar residues" evidence="1">
    <location>
        <begin position="555"/>
        <end position="575"/>
    </location>
</feature>
<dbReference type="Proteomes" id="UP000027002">
    <property type="component" value="Chromosome 2"/>
</dbReference>
<dbReference type="KEGG" id="uvi:66063483"/>
<feature type="region of interest" description="Disordered" evidence="1">
    <location>
        <begin position="1"/>
        <end position="58"/>
    </location>
</feature>
<protein>
    <recommendedName>
        <fullName evidence="4">Myb-like DNA-binding domain protein</fullName>
    </recommendedName>
</protein>
<sequence length="1438" mass="156707">MEPPVKRRRLGQPVQDLGDEEQNGDEDWEECEGDEGDEDNQEAAGEDERQGSVDRDGGYRLAIEKAYADSRFQATMARIYEKYGRDFEGIGDEIDMSTGEIVVHNGHLENMRHDLDVGIPGEAEEAESGEEGGGSDDGNLTDHDMADASPQVTGDQDGIENTEQNTIWVTEVDDNQVAPDYMQMQGSYPDPDALDVIPGYDHGATTEGGPSLMSGLYDGGGLRYSSSLGTFGASPFAVGPWQMLPPTQEPYHFSKQDGHSSVWASDYQLKDNESDQRLSLRAQLGLSGKKPRPKRPKALPCPDTHDAATQSANLFEQHPEEASALSVSDEKRYGKRQTKCARGKRRRNMTGKSLSGPVREDSDTIEDSLFSGDELDVSSQTGDLTDEAPQSKPSHAAGTCDRVIPDSQDTFASQDNDANVQPPAAKSTRLASHKPTRQDFDVACMLSDDESPLFLGPSVGVTNSGPKSIAAPTAEPKLVRPSGTHPGDTTTNKGRGRLKKGILPPTASRKQRRFVQKPLNPSGFTHDTANRNDRPLYNKHHPHSNQAKPVEPPHRNTQQQQKRAIPNSERSSNPPTIQPEAASGMKRKRGRPRKYPPPASAAEQEAQKQTETPVQPQPMPYPTQGPGQPFFYPPFPQAMHPQQHFPYPLQPFMPQPAFHHPFLQFPPPFPYQPIQYPFLQQPMAQMQHQMQHQMQQQMLQQPFQQFMQQPTLPVRNPLSPQRDQQPVKRKRGRPRKYPVGYKRSRSRAQPRPYQQIAGLQNSMTALLSGHATRTMVSEDAWYGVARSLAQDISSLHGSFLLANAFQAQTEPYAPNMMPPRSSSPEKSSESGSSSSDSEDEVVPYETSRITEVLEDENSVITSRRPATDAAETDTEGHSSAAETPGFEMQNGGPDDDSDDEDEDGVTMDDDAGFPTMESPVRVGQVVQPTPSPPSPPTSAHRSSSLVKYARPQRTPSPVRSIGRKTPLRLQTLKPRTPTSQQSDPFDLPSSPQPAGTFSQGSAGTFQNDGAEPEAPHDDSQKFLGSFQEVVDVESQVADEAKPCWIDDASRTDDMSAGLHRGSSALAGRQRESSEAAASPVSQARNKGSPNRAARAAASTGNVVATPTKPVTDVSPKAPPTSLTRLGPGQSKMTDFSTLADATPRKSPRAVRVSPKRTLLDTSATAVTPEKPAARRSAMVPRSTERCTPVFVESTAAPLKLPMLENRRTMKQLKQAVIAPRLKAVDPNPPASKGPPTNPGENPVRDMPGFPAEPKKALNSQAWKAASTKHTPEPKNTDSRAASSEPRLASRTKGSEPKASTRSISPTTSPPRHQPPDVVRRSAPRQPLPPRASVDSKSRAEQDQGDELGNLAKPKKASSSKPPRPFISSKIARDSSRKTRKPSPPTTEEHRPARERDGKGKKRRRADVPGTPAASGGSAAKVCGVDGYTCNRDFCFTCL</sequence>
<dbReference type="GO" id="GO:0042393">
    <property type="term" value="F:histone binding"/>
    <property type="evidence" value="ECO:0007669"/>
    <property type="project" value="InterPro"/>
</dbReference>
<dbReference type="InterPro" id="IPR018465">
    <property type="entry name" value="Scm3/HJURP"/>
</dbReference>
<dbReference type="GeneID" id="66063483"/>